<dbReference type="EMBL" id="JABTEG010000001">
    <property type="protein sequence ID" value="KAG4306235.1"/>
    <property type="molecule type" value="Genomic_DNA"/>
</dbReference>
<name>A0ACB7CGF5_9ASCO</name>
<reference evidence="1 2" key="1">
    <citation type="journal article" date="2021" name="Commun. Biol.">
        <title>Genomic insights into the host specific adaptation of the Pneumocystis genus.</title>
        <authorList>
            <person name="Cisse O.H."/>
            <person name="Ma L."/>
            <person name="Dekker J.P."/>
            <person name="Khil P.P."/>
            <person name="Youn J.-H."/>
            <person name="Brenchley J.M."/>
            <person name="Blair R."/>
            <person name="Pahar B."/>
            <person name="Chabe M."/>
            <person name="Van Rompay K.K.A."/>
            <person name="Keesler R."/>
            <person name="Sukura A."/>
            <person name="Hirsch V."/>
            <person name="Kutty G."/>
            <person name="Liu Y."/>
            <person name="Peng L."/>
            <person name="Chen J."/>
            <person name="Song J."/>
            <person name="Weissenbacher-Lang C."/>
            <person name="Xu J."/>
            <person name="Upham N.S."/>
            <person name="Stajich J.E."/>
            <person name="Cuomo C.A."/>
            <person name="Cushion M.T."/>
            <person name="Kovacs J.A."/>
        </authorList>
    </citation>
    <scope>NUCLEOTIDE SEQUENCE [LARGE SCALE GENOMIC DNA]</scope>
    <source>
        <strain evidence="1 2">RABM</strain>
    </source>
</reference>
<dbReference type="Proteomes" id="UP000768646">
    <property type="component" value="Unassembled WGS sequence"/>
</dbReference>
<sequence length="299" mass="34972">MKLKHTREKENKENINISDEILEYIPNLSYKNQEQSISEEAISTHEDYFPAKHVVNNEDLNIMIKNFIRLSFSLEHKRAPIKREDITKKVLLPSYSRSFPFVFEKTQEKLRNIFGMELIELPYKDRYKYMSASQLRKNKCSQIQNSSSIVQSNKSWMLCSILDSKYSELIYHIPTMKECTFSGIIMIILSIVIMNGGMISEELLIKYLSDLHINNDTSIGSLDKTLKEIVKKGYLEKIKDEITSINKTENYTYFLGPRGKIEIDQERLAAFIGKIQNDTSQNFKEIIEKLYNKNISNEH</sequence>
<proteinExistence type="predicted"/>
<keyword evidence="2" id="KW-1185">Reference proteome</keyword>
<gene>
    <name evidence="1" type="ORF">PORY_000223</name>
</gene>
<evidence type="ECO:0000313" key="2">
    <source>
        <dbReference type="Proteomes" id="UP000768646"/>
    </source>
</evidence>
<accession>A0ACB7CGF5</accession>
<protein>
    <submittedName>
        <fullName evidence="1">Uncharacterized protein</fullName>
    </submittedName>
</protein>
<evidence type="ECO:0000313" key="1">
    <source>
        <dbReference type="EMBL" id="KAG4306235.1"/>
    </source>
</evidence>
<comment type="caution">
    <text evidence="1">The sequence shown here is derived from an EMBL/GenBank/DDBJ whole genome shotgun (WGS) entry which is preliminary data.</text>
</comment>
<organism evidence="1 2">
    <name type="scientific">Pneumocystis oryctolagi</name>
    <dbReference type="NCBI Taxonomy" id="42067"/>
    <lineage>
        <taxon>Eukaryota</taxon>
        <taxon>Fungi</taxon>
        <taxon>Dikarya</taxon>
        <taxon>Ascomycota</taxon>
        <taxon>Taphrinomycotina</taxon>
        <taxon>Pneumocystomycetes</taxon>
        <taxon>Pneumocystaceae</taxon>
        <taxon>Pneumocystis</taxon>
    </lineage>
</organism>